<dbReference type="Gene3D" id="2.60.40.1610">
    <property type="entry name" value="Domain of unknown function DUF1254"/>
    <property type="match status" value="1"/>
</dbReference>
<dbReference type="PANTHER" id="PTHR36509:SF2">
    <property type="entry name" value="BLL3101 PROTEIN"/>
    <property type="match status" value="1"/>
</dbReference>
<protein>
    <submittedName>
        <fullName evidence="3">DUF1254 domain-containing protein</fullName>
    </submittedName>
</protein>
<dbReference type="EMBL" id="CP034463">
    <property type="protein sequence ID" value="AZP14849.1"/>
    <property type="molecule type" value="Genomic_DNA"/>
</dbReference>
<reference evidence="3 4" key="1">
    <citation type="submission" date="2018-12" db="EMBL/GenBank/DDBJ databases">
        <authorList>
            <person name="Li K."/>
        </authorList>
    </citation>
    <scope>NUCLEOTIDE SEQUENCE [LARGE SCALE GENOMIC DNA]</scope>
    <source>
        <strain evidence="4">CR22</strain>
    </source>
</reference>
<feature type="domain" description="DUF1254" evidence="2">
    <location>
        <begin position="56"/>
        <end position="185"/>
    </location>
</feature>
<dbReference type="InterPro" id="IPR037049">
    <property type="entry name" value="DUF1214_C_sf"/>
</dbReference>
<evidence type="ECO:0000313" key="3">
    <source>
        <dbReference type="EMBL" id="AZP14849.1"/>
    </source>
</evidence>
<dbReference type="KEGG" id="saqu:EJC51_00945"/>
<dbReference type="Gene3D" id="2.60.120.600">
    <property type="entry name" value="Domain of unknown function DUF1214, C-terminal domain"/>
    <property type="match status" value="1"/>
</dbReference>
<feature type="domain" description="DUF1214" evidence="1">
    <location>
        <begin position="318"/>
        <end position="429"/>
    </location>
</feature>
<evidence type="ECO:0000259" key="1">
    <source>
        <dbReference type="Pfam" id="PF06742"/>
    </source>
</evidence>
<dbReference type="InterPro" id="IPR037050">
    <property type="entry name" value="DUF1254_sf"/>
</dbReference>
<gene>
    <name evidence="3" type="ORF">EJC51_00945</name>
</gene>
<dbReference type="PANTHER" id="PTHR36509">
    <property type="entry name" value="BLL3101 PROTEIN"/>
    <property type="match status" value="1"/>
</dbReference>
<evidence type="ECO:0000313" key="4">
    <source>
        <dbReference type="Proteomes" id="UP000280197"/>
    </source>
</evidence>
<dbReference type="InterPro" id="IPR010679">
    <property type="entry name" value="DUF1254"/>
</dbReference>
<dbReference type="Pfam" id="PF06742">
    <property type="entry name" value="DUF1214"/>
    <property type="match status" value="1"/>
</dbReference>
<accession>A0A3Q9BXM8</accession>
<proteinExistence type="predicted"/>
<dbReference type="InterPro" id="IPR010621">
    <property type="entry name" value="DUF1214"/>
</dbReference>
<dbReference type="AlphaFoldDB" id="A0A3Q9BXM8"/>
<evidence type="ECO:0000259" key="2">
    <source>
        <dbReference type="Pfam" id="PF06863"/>
    </source>
</evidence>
<dbReference type="Pfam" id="PF06863">
    <property type="entry name" value="DUF1254"/>
    <property type="match status" value="1"/>
</dbReference>
<organism evidence="3 4">
    <name type="scientific">Streptomyces aquilus</name>
    <dbReference type="NCBI Taxonomy" id="2548456"/>
    <lineage>
        <taxon>Bacteria</taxon>
        <taxon>Bacillati</taxon>
        <taxon>Actinomycetota</taxon>
        <taxon>Actinomycetes</taxon>
        <taxon>Kitasatosporales</taxon>
        <taxon>Streptomycetaceae</taxon>
        <taxon>Streptomyces</taxon>
    </lineage>
</organism>
<sequence>MCALCEEVGVSELTVERARRIAAEGWIWGFALLENFRTMYPQAVDSDDPRYVGGFGRFRHYSEPFTPANTDVVTPNNDTPYSWAWLDLRAEPYVLSVPAADRYYVLPLHDLDTSYVGYIGARTTGPEAGDYLVAGPRWDGAVPAGIAGVLRADTFLVGILGRTYLAGPDDVPALRAIQERYLLRPLSKFTGTAAPHPVDEPVWPVWREEDLGTVEFFTLLDFLLQFFPGLDGERELRDRLTALGVTGSGEFEPAALKPEMRAAVEQGIADARARLEEAKKDAADSTHWFGTRAEQGDDYLTRAVGVDKGLYGLPAAEAWYAGWAEDDQGNRPPNASAHDHVIRFAPGRLPPARYFWSATIYRLPERLLVANEIDRYSIGDRTPGLVHDDDGGLTLYVRKDRPADPKQVANWLPAPDGPFTIAIRVYGPASSVLDGSWTLPALSVDA</sequence>
<dbReference type="Proteomes" id="UP000280197">
    <property type="component" value="Chromosome"/>
</dbReference>
<keyword evidence="4" id="KW-1185">Reference proteome</keyword>
<dbReference type="SUPFAM" id="SSF160935">
    <property type="entry name" value="VPA0735-like"/>
    <property type="match status" value="1"/>
</dbReference>
<name>A0A3Q9BXM8_9ACTN</name>